<dbReference type="GO" id="GO:0005576">
    <property type="term" value="C:extracellular region"/>
    <property type="evidence" value="ECO:0007669"/>
    <property type="project" value="UniProtKB-SubCell"/>
</dbReference>
<reference evidence="7 8" key="1">
    <citation type="submission" date="2016-11" db="EMBL/GenBank/DDBJ databases">
        <authorList>
            <person name="Jaros S."/>
            <person name="Januszkiewicz K."/>
            <person name="Wedrychowicz H."/>
        </authorList>
    </citation>
    <scope>NUCLEOTIDE SEQUENCE [LARGE SCALE GENOMIC DNA]</scope>
    <source>
        <strain evidence="7 8">DSM 27406</strain>
    </source>
</reference>
<dbReference type="RefSeq" id="WP_143160122.1">
    <property type="nucleotide sequence ID" value="NZ_FRBL01000013.1"/>
</dbReference>
<organism evidence="7 8">
    <name type="scientific">Chitinophaga jiangningensis</name>
    <dbReference type="NCBI Taxonomy" id="1419482"/>
    <lineage>
        <taxon>Bacteria</taxon>
        <taxon>Pseudomonadati</taxon>
        <taxon>Bacteroidota</taxon>
        <taxon>Chitinophagia</taxon>
        <taxon>Chitinophagales</taxon>
        <taxon>Chitinophagaceae</taxon>
        <taxon>Chitinophaga</taxon>
    </lineage>
</organism>
<dbReference type="SUPFAM" id="SSF55486">
    <property type="entry name" value="Metalloproteases ('zincins'), catalytic domain"/>
    <property type="match status" value="1"/>
</dbReference>
<evidence type="ECO:0000256" key="4">
    <source>
        <dbReference type="SAM" id="SignalP"/>
    </source>
</evidence>
<name>A0A1M7MK96_9BACT</name>
<dbReference type="OrthoDB" id="3965347at2"/>
<evidence type="ECO:0000313" key="7">
    <source>
        <dbReference type="EMBL" id="SHM90869.1"/>
    </source>
</evidence>
<keyword evidence="3 4" id="KW-0732">Signal</keyword>
<keyword evidence="2" id="KW-0964">Secreted</keyword>
<protein>
    <submittedName>
        <fullName evidence="7">Por secretion system C-terminal sorting domain-containing protein</fullName>
    </submittedName>
</protein>
<feature type="signal peptide" evidence="4">
    <location>
        <begin position="1"/>
        <end position="26"/>
    </location>
</feature>
<dbReference type="Pfam" id="PF18962">
    <property type="entry name" value="Por_Secre_tail"/>
    <property type="match status" value="1"/>
</dbReference>
<feature type="domain" description="Carbohydrate-binding module family 96" evidence="6">
    <location>
        <begin position="32"/>
        <end position="211"/>
    </location>
</feature>
<evidence type="ECO:0000313" key="8">
    <source>
        <dbReference type="Proteomes" id="UP000184420"/>
    </source>
</evidence>
<evidence type="ECO:0000256" key="3">
    <source>
        <dbReference type="ARBA" id="ARBA00022729"/>
    </source>
</evidence>
<gene>
    <name evidence="7" type="ORF">SAMN05444266_11392</name>
</gene>
<sequence length="839" mass="91933">MSKLFTLLRAVTLCLPVLFSARISWAQSGTKVITASEDTYVNSNTADDARNANYGSSTQLRFRYSQSSNSSVYNLITYLKFNLSGLGLPAGTVIDSAFLQGSVYYSQSGSGHMWHVLPVASNSWTETTVTWNNKPGIGPDTLSVVPKPATAMTDSTPYRATWKGLQSRVQSALSGDSLVSFAVYTRLNSGANTSMYSREWTNPMQRPQLTIYYHTDGPTTPPQRQVETRKHNLNIIYFLPTDVDTVANYRQRLNGIMLQAQDFYRKWMNYYGYTNETFGMRKDSDGLVKISILRGLYDKTQYPYDGGGSKIIPEVNAYFAANPGEKNSTHTLVILPQSGYNPFYGLGNGWCFALDNPDIDTNYFATGGTSAYIGGLVHELGHGLNLPHDKERVSEKADPAKGTALMGSGNSTYGRAATFLTAGECAVLHTCEVFRTEDTISDLYGGGTASFINFHSNYSNGNINLSGKFTATKTVSNIVIYNDQDDDGANYDQLAWVANKVGSDSFNVAMPVAEFWKKYSTYTLRIKFVFTNGSSKELVFPYRFENNIPVIDINFGPSTRPAGITPVADTYIRNGGSATTNFGNDSSLAIKPDPNSGYKRETFLKFRLSDYAGNLANVDTVRLHLKVRSVNTNGGKTSLVVKWAAKGNWDNSDANSLTWNKWVADSAHLDSLNAGFYYGGNWMTWNLTKDSLLSRIHQGDSVLVFHIYGNLTNADASTSDITFYANESALPGDRPSLSLIEGLQSLSNNAVMRAPLYTNETRSVAALEVFPNPAASTVYVKSAMDGNVVITNSNGHTIKKVRVVKGSNNSVTVAGLPAGTYYMRPEAGNYGAVKFIVTL</sequence>
<evidence type="ECO:0000256" key="2">
    <source>
        <dbReference type="ARBA" id="ARBA00022525"/>
    </source>
</evidence>
<accession>A0A1M7MK96</accession>
<dbReference type="NCBIfam" id="NF033679">
    <property type="entry name" value="DNRLRE_dom"/>
    <property type="match status" value="2"/>
</dbReference>
<dbReference type="STRING" id="1419482.SAMN05444266_11392"/>
<dbReference type="EMBL" id="FRBL01000013">
    <property type="protein sequence ID" value="SHM90869.1"/>
    <property type="molecule type" value="Genomic_DNA"/>
</dbReference>
<dbReference type="AlphaFoldDB" id="A0A1M7MK96"/>
<keyword evidence="8" id="KW-1185">Reference proteome</keyword>
<dbReference type="InterPro" id="IPR026444">
    <property type="entry name" value="Secre_tail"/>
</dbReference>
<evidence type="ECO:0000259" key="6">
    <source>
        <dbReference type="Pfam" id="PF24517"/>
    </source>
</evidence>
<comment type="subcellular location">
    <subcellularLocation>
        <location evidence="1">Secreted</location>
    </subcellularLocation>
</comment>
<dbReference type="InterPro" id="IPR055372">
    <property type="entry name" value="CBM96"/>
</dbReference>
<evidence type="ECO:0000256" key="1">
    <source>
        <dbReference type="ARBA" id="ARBA00004613"/>
    </source>
</evidence>
<feature type="domain" description="Carbohydrate-binding module family 96" evidence="6">
    <location>
        <begin position="563"/>
        <end position="730"/>
    </location>
</feature>
<feature type="chain" id="PRO_5012545621" evidence="4">
    <location>
        <begin position="27"/>
        <end position="839"/>
    </location>
</feature>
<dbReference type="Proteomes" id="UP000184420">
    <property type="component" value="Unassembled WGS sequence"/>
</dbReference>
<dbReference type="Pfam" id="PF24517">
    <property type="entry name" value="CBM96"/>
    <property type="match status" value="2"/>
</dbReference>
<evidence type="ECO:0000259" key="5">
    <source>
        <dbReference type="Pfam" id="PF18962"/>
    </source>
</evidence>
<dbReference type="NCBIfam" id="TIGR04183">
    <property type="entry name" value="Por_Secre_tail"/>
    <property type="match status" value="1"/>
</dbReference>
<feature type="domain" description="Secretion system C-terminal sorting" evidence="5">
    <location>
        <begin position="769"/>
        <end position="837"/>
    </location>
</feature>
<proteinExistence type="predicted"/>